<organism evidence="2 3">
    <name type="scientific">Halteria grandinella</name>
    <dbReference type="NCBI Taxonomy" id="5974"/>
    <lineage>
        <taxon>Eukaryota</taxon>
        <taxon>Sar</taxon>
        <taxon>Alveolata</taxon>
        <taxon>Ciliophora</taxon>
        <taxon>Intramacronucleata</taxon>
        <taxon>Spirotrichea</taxon>
        <taxon>Stichotrichia</taxon>
        <taxon>Sporadotrichida</taxon>
        <taxon>Halteriidae</taxon>
        <taxon>Halteria</taxon>
    </lineage>
</organism>
<feature type="transmembrane region" description="Helical" evidence="1">
    <location>
        <begin position="99"/>
        <end position="119"/>
    </location>
</feature>
<evidence type="ECO:0000313" key="2">
    <source>
        <dbReference type="EMBL" id="TNV72150.1"/>
    </source>
</evidence>
<gene>
    <name evidence="2" type="ORF">FGO68_gene16435</name>
</gene>
<dbReference type="Proteomes" id="UP000785679">
    <property type="component" value="Unassembled WGS sequence"/>
</dbReference>
<protein>
    <submittedName>
        <fullName evidence="2">Uncharacterized protein</fullName>
    </submittedName>
</protein>
<sequence length="200" mass="22846">MEDNTDEFLKELIKKQGGKKQAKEKKYQLINDVTQVTTQEGNDEVVHKISTKAGETQNFALSSFSFVKETLSTISLGKYQTKHYGGSDGNGQNNHSSPLSGLITLFLYLVFLTFAGVNLHSTLTRQNVTSNEYRVLFEQWDLRNISLREMMDIGYQSPVLNIYPDFYFDQLQPTWLNGWTISHVSNAQHFSSKLYPRTST</sequence>
<dbReference type="EMBL" id="RRYP01024003">
    <property type="protein sequence ID" value="TNV72150.1"/>
    <property type="molecule type" value="Genomic_DNA"/>
</dbReference>
<evidence type="ECO:0000256" key="1">
    <source>
        <dbReference type="SAM" id="Phobius"/>
    </source>
</evidence>
<keyword evidence="1" id="KW-0812">Transmembrane</keyword>
<keyword evidence="3" id="KW-1185">Reference proteome</keyword>
<name>A0A8J8NCJ9_HALGN</name>
<accession>A0A8J8NCJ9</accession>
<keyword evidence="1" id="KW-1133">Transmembrane helix</keyword>
<proteinExistence type="predicted"/>
<reference evidence="2" key="1">
    <citation type="submission" date="2019-06" db="EMBL/GenBank/DDBJ databases">
        <authorList>
            <person name="Zheng W."/>
        </authorList>
    </citation>
    <scope>NUCLEOTIDE SEQUENCE</scope>
    <source>
        <strain evidence="2">QDHG01</strain>
    </source>
</reference>
<comment type="caution">
    <text evidence="2">The sequence shown here is derived from an EMBL/GenBank/DDBJ whole genome shotgun (WGS) entry which is preliminary data.</text>
</comment>
<evidence type="ECO:0000313" key="3">
    <source>
        <dbReference type="Proteomes" id="UP000785679"/>
    </source>
</evidence>
<dbReference type="AlphaFoldDB" id="A0A8J8NCJ9"/>
<keyword evidence="1" id="KW-0472">Membrane</keyword>